<dbReference type="Gene3D" id="3.40.50.300">
    <property type="entry name" value="P-loop containing nucleotide triphosphate hydrolases"/>
    <property type="match status" value="2"/>
</dbReference>
<dbReference type="PANTHER" id="PTHR41259">
    <property type="entry name" value="DOUBLE-STRAND BREAK REPAIR RAD50 ATPASE, PUTATIVE-RELATED"/>
    <property type="match status" value="1"/>
</dbReference>
<organism evidence="2 3">
    <name type="scientific">Corynebacterium atypicum</name>
    <dbReference type="NCBI Taxonomy" id="191610"/>
    <lineage>
        <taxon>Bacteria</taxon>
        <taxon>Bacillati</taxon>
        <taxon>Actinomycetota</taxon>
        <taxon>Actinomycetes</taxon>
        <taxon>Mycobacteriales</taxon>
        <taxon>Corynebacteriaceae</taxon>
        <taxon>Corynebacterium</taxon>
    </lineage>
</organism>
<feature type="coiled-coil region" evidence="1">
    <location>
        <begin position="326"/>
        <end position="353"/>
    </location>
</feature>
<keyword evidence="1" id="KW-0175">Coiled coil</keyword>
<dbReference type="Proteomes" id="UP000028504">
    <property type="component" value="Chromosome"/>
</dbReference>
<evidence type="ECO:0000256" key="1">
    <source>
        <dbReference type="SAM" id="Coils"/>
    </source>
</evidence>
<dbReference type="EMBL" id="CP008944">
    <property type="protein sequence ID" value="AIG64335.1"/>
    <property type="molecule type" value="Genomic_DNA"/>
</dbReference>
<evidence type="ECO:0008006" key="4">
    <source>
        <dbReference type="Google" id="ProtNLM"/>
    </source>
</evidence>
<protein>
    <recommendedName>
        <fullName evidence="4">Rad50/SbcC-type AAA domain-containing protein</fullName>
    </recommendedName>
</protein>
<feature type="coiled-coil region" evidence="1">
    <location>
        <begin position="267"/>
        <end position="301"/>
    </location>
</feature>
<evidence type="ECO:0000313" key="2">
    <source>
        <dbReference type="EMBL" id="AIG64335.1"/>
    </source>
</evidence>
<name>A0ABM5QNG1_9CORY</name>
<feature type="coiled-coil region" evidence="1">
    <location>
        <begin position="577"/>
        <end position="752"/>
    </location>
</feature>
<dbReference type="InterPro" id="IPR027417">
    <property type="entry name" value="P-loop_NTPase"/>
</dbReference>
<dbReference type="PANTHER" id="PTHR41259:SF1">
    <property type="entry name" value="DOUBLE-STRAND BREAK REPAIR RAD50 ATPASE, PUTATIVE-RELATED"/>
    <property type="match status" value="1"/>
</dbReference>
<sequence>MMTIHSLRIENFKGIEYLELGQLPDQGVIVISGDNEEGKSTIMDAFFLLCEYAHSSNAKQVRLAQPVGRDVAPSVTAHLTAGPVEFKVKKTWLRSRSAELEVYRPTRESLTGRQADDKLQDILNTHLDRELAAAVFLRQGFLQPTLQATELPSLVAALDSRSGEPGDSKTASHAELMAAAQKEYARYFTKSGGYTTEVKKLNIQCDTLGARHAEAAAQVKELERFVEQVGQAEREQARARAELPGAVELAEKRRAEKEAAEKTMALKKECERGVAQAESELERLTEQLEGRKRLVDDVERRQATRDALQQDHQAAAARAKTELTKVDELAAAVEDARDNEAKALEQWEQARNREKAAQARVTLAKLLKRERVIGERQKGVAKAREAIEQMQITSEDVQELERARQNFRVAQALAEASRAKLQVRGPVTTAVAIDGEPVVWEDLDAGDTSSSSERCGHAVVALHDGARILIGEVEATYIAGGREGEAAAAESDAEAAQAAFEQLLARLRCTDVDEARSKAARCAEARRDLDEARRLLAEALDGDTAEEIAAQREELAAVVAAYADSAADASEAQPPCTDSAQAELAEIHREVDQAERVREDAARARIEAEAQFQPWLQKTAANEAIRLKAQLDSATEELDSVRRQLEREEQARPKSEIATVRVQAEARVEELNERLRKIVHQLEETNPELVRELYLGAQEKVEALRRREEQARETILELKARVEMAQGAEERLARAAAELEVAERRRESVHRRARAAQVLFDTLRRHREKTRERYAAPFAEALNRLTAPVFGPRVQFRLDETLAIVARENAGEVIDVDALSGGAKEQLMILTRLAAAQLAGGSTEQLAVPVFVDDALGNTDTGRLERMGTVLSQLGATGQIFVFTCVPGRYDSVRGKHELPMKKLKS</sequence>
<proteinExistence type="predicted"/>
<dbReference type="SUPFAM" id="SSF52540">
    <property type="entry name" value="P-loop containing nucleoside triphosphate hydrolases"/>
    <property type="match status" value="1"/>
</dbReference>
<evidence type="ECO:0000313" key="3">
    <source>
        <dbReference type="Proteomes" id="UP000028504"/>
    </source>
</evidence>
<feature type="coiled-coil region" evidence="1">
    <location>
        <begin position="215"/>
        <end position="242"/>
    </location>
</feature>
<dbReference type="RefSeq" id="WP_038605908.1">
    <property type="nucleotide sequence ID" value="NZ_CP008944.1"/>
</dbReference>
<reference evidence="2 3" key="1">
    <citation type="submission" date="2014-07" db="EMBL/GenBank/DDBJ databases">
        <title>Complete genome sequence of Corynebacterium atypicum DSM 44849: identifiction of the mycolic acid biosynthesis genes.</title>
        <authorList>
            <person name="Tippelt A."/>
            <person name="Mollmann S."/>
            <person name="Albersmeier A."/>
            <person name="Jaenicke S."/>
            <person name="Ruckert C."/>
            <person name="Tauch A."/>
        </authorList>
    </citation>
    <scope>NUCLEOTIDE SEQUENCE [LARGE SCALE GENOMIC DNA]</scope>
    <source>
        <strain evidence="2 3">R2070</strain>
    </source>
</reference>
<accession>A0ABM5QNG1</accession>
<feature type="coiled-coil region" evidence="1">
    <location>
        <begin position="486"/>
        <end position="542"/>
    </location>
</feature>
<keyword evidence="3" id="KW-1185">Reference proteome</keyword>
<gene>
    <name evidence="2" type="ORF">CATYP_06645</name>
</gene>